<evidence type="ECO:0000256" key="1">
    <source>
        <dbReference type="SAM" id="MobiDB-lite"/>
    </source>
</evidence>
<evidence type="ECO:0000313" key="2">
    <source>
        <dbReference type="EMBL" id="MBT9431397.1"/>
    </source>
</evidence>
<proteinExistence type="predicted"/>
<comment type="caution">
    <text evidence="2">The sequence shown here is derived from an EMBL/GenBank/DDBJ whole genome shotgun (WGS) entry which is preliminary data.</text>
</comment>
<name>A0ABS5Y8R4_9GAMM</name>
<protein>
    <submittedName>
        <fullName evidence="2">Uncharacterized protein</fullName>
    </submittedName>
</protein>
<accession>A0ABS5Y8R4</accession>
<evidence type="ECO:0000313" key="3">
    <source>
        <dbReference type="Proteomes" id="UP000811282"/>
    </source>
</evidence>
<feature type="region of interest" description="Disordered" evidence="1">
    <location>
        <begin position="100"/>
        <end position="131"/>
    </location>
</feature>
<dbReference type="Proteomes" id="UP000811282">
    <property type="component" value="Unassembled WGS sequence"/>
</dbReference>
<dbReference type="EMBL" id="JAFJYC010000001">
    <property type="protein sequence ID" value="MBT9431397.1"/>
    <property type="molecule type" value="Genomic_DNA"/>
</dbReference>
<gene>
    <name evidence="2" type="ORF">JZM24_03135</name>
</gene>
<keyword evidence="3" id="KW-1185">Reference proteome</keyword>
<organism evidence="2 3">
    <name type="scientific">Candidatus Sodalis endolongispinus</name>
    <dbReference type="NCBI Taxonomy" id="2812662"/>
    <lineage>
        <taxon>Bacteria</taxon>
        <taxon>Pseudomonadati</taxon>
        <taxon>Pseudomonadota</taxon>
        <taxon>Gammaproteobacteria</taxon>
        <taxon>Enterobacterales</taxon>
        <taxon>Bruguierivoracaceae</taxon>
        <taxon>Sodalis</taxon>
    </lineage>
</organism>
<sequence length="131" mass="13466">MIVLTLAWPDGAQDSHASQETDAAAWQIRIAEVQTPADGAAAALDSDVAAAVPRLVAAVQHPSSVANVEPAADAVMAPPTAAAPNVAAQPSHEALQRYRKTQGLAPDAQMPPGGRTKRLPLPPPNASCRAR</sequence>
<reference evidence="2 3" key="1">
    <citation type="journal article" date="2021" name="Genome Biol. Evol.">
        <title>The evolution of interdependence in a four-way mealybug symbiosis.</title>
        <authorList>
            <person name="Garber A.I."/>
            <person name="Kupper M."/>
            <person name="Laetsch D.R."/>
            <person name="Weldon S.R."/>
            <person name="Ladinsky M.S."/>
            <person name="Bjorkman P.J."/>
            <person name="McCutcheon J.P."/>
        </authorList>
    </citation>
    <scope>NUCLEOTIDE SEQUENCE [LARGE SCALE GENOMIC DNA]</scope>
    <source>
        <strain evidence="2">SOD</strain>
    </source>
</reference>
<dbReference type="RefSeq" id="WP_215668530.1">
    <property type="nucleotide sequence ID" value="NZ_JAFJYC010000001.1"/>
</dbReference>